<dbReference type="RefSeq" id="WP_211335039.1">
    <property type="nucleotide sequence ID" value="NZ_RBXL01000001.1"/>
</dbReference>
<organism evidence="1 2">
    <name type="scientific">Thiocapsa rosea</name>
    <dbReference type="NCBI Taxonomy" id="69360"/>
    <lineage>
        <taxon>Bacteria</taxon>
        <taxon>Pseudomonadati</taxon>
        <taxon>Pseudomonadota</taxon>
        <taxon>Gammaproteobacteria</taxon>
        <taxon>Chromatiales</taxon>
        <taxon>Chromatiaceae</taxon>
        <taxon>Thiocapsa</taxon>
    </lineage>
</organism>
<protein>
    <submittedName>
        <fullName evidence="1">Uncharacterized protein</fullName>
    </submittedName>
</protein>
<dbReference type="SUPFAM" id="SSF51445">
    <property type="entry name" value="(Trans)glycosidases"/>
    <property type="match status" value="1"/>
</dbReference>
<name>A0A495V9J2_9GAMM</name>
<proteinExistence type="predicted"/>
<dbReference type="EMBL" id="RBXL01000001">
    <property type="protein sequence ID" value="RKT45037.1"/>
    <property type="molecule type" value="Genomic_DNA"/>
</dbReference>
<keyword evidence="2" id="KW-1185">Reference proteome</keyword>
<reference evidence="1 2" key="1">
    <citation type="submission" date="2018-10" db="EMBL/GenBank/DDBJ databases">
        <title>Genomic Encyclopedia of Archaeal and Bacterial Type Strains, Phase II (KMG-II): from individual species to whole genera.</title>
        <authorList>
            <person name="Goeker M."/>
        </authorList>
    </citation>
    <scope>NUCLEOTIDE SEQUENCE [LARGE SCALE GENOMIC DNA]</scope>
    <source>
        <strain evidence="1 2">DSM 235</strain>
    </source>
</reference>
<evidence type="ECO:0000313" key="2">
    <source>
        <dbReference type="Proteomes" id="UP000274556"/>
    </source>
</evidence>
<dbReference type="AlphaFoldDB" id="A0A495V9J2"/>
<evidence type="ECO:0000313" key="1">
    <source>
        <dbReference type="EMBL" id="RKT45037.1"/>
    </source>
</evidence>
<sequence length="652" mass="70408">MIVVPAAAGEPIMGLAYQPYVGQWSATADNPFAPGRLYTPTFNSYRGAISATEQHAGLWAARRQVALHFDREGRVSRIEAQGVLTLDLSALRDASASAWSRTYFKHFEGPTPQTAVSLDHRGSVYRQLAFLVQEADGAPLTLSTYGTGFDLGYWRRLGEEDFVALPVWAENRVDFFAADAATPTTQTAIDELDVYFPPEATFVVPAPDRVILETTGTAGHDLALAAVHLRLFEPAHRDAHGAVLNPGFFLGDANAQVALAAAEINASAGATRLTIKQGVPNIVLDGTLNNARMRFAIRSALAQAQTANSRHPGTVTHLIISNEYAESIPQVGDTPGPTRQVTEMVRFARAQMAPGGDFAGLGLAIGVRSHAFRGADADSTDPAIRRFTQDVRELIQVADVLMENIYPSPEAVEQARATGHWDAFFDREDGELSIQWRRLETSIEGLADGKRIALMIGEIGHPTNGIAFNLPGYVVGARSVATGSAFARVRKHLADGDTRIEQPGIDAFHAYFNTATSAAFLTEAFRWSRDNKVQIHAFEAFDEPHKSAQNIPLAGLGLAESTLNHGGSYGAEGFYGIFRYTGVAGFSATSLRPIRPGAKLVDPLRLDPEGSDPQWASQFTGQFQSKLPAFDFRGTAHAFVRGTPTPELGHGD</sequence>
<accession>A0A495V9J2</accession>
<dbReference type="Proteomes" id="UP000274556">
    <property type="component" value="Unassembled WGS sequence"/>
</dbReference>
<dbReference type="InterPro" id="IPR017853">
    <property type="entry name" value="GH"/>
</dbReference>
<dbReference type="Gene3D" id="3.20.20.80">
    <property type="entry name" value="Glycosidases"/>
    <property type="match status" value="1"/>
</dbReference>
<comment type="caution">
    <text evidence="1">The sequence shown here is derived from an EMBL/GenBank/DDBJ whole genome shotgun (WGS) entry which is preliminary data.</text>
</comment>
<gene>
    <name evidence="1" type="ORF">BDD21_2451</name>
</gene>